<accession>A0A1W6MZW3</accession>
<dbReference type="EMBL" id="CP019948">
    <property type="protein sequence ID" value="ARN83127.1"/>
    <property type="molecule type" value="Genomic_DNA"/>
</dbReference>
<dbReference type="InterPro" id="IPR009057">
    <property type="entry name" value="Homeodomain-like_sf"/>
</dbReference>
<evidence type="ECO:0000313" key="6">
    <source>
        <dbReference type="Proteomes" id="UP000193978"/>
    </source>
</evidence>
<dbReference type="KEGG" id="mbry:B1812_20905"/>
<protein>
    <submittedName>
        <fullName evidence="5">AraC family transcriptional regulator</fullName>
    </submittedName>
</protein>
<dbReference type="STRING" id="655015.B1812_20905"/>
<dbReference type="PANTHER" id="PTHR11019:SF159">
    <property type="entry name" value="TRANSCRIPTIONAL REGULATOR-RELATED"/>
    <property type="match status" value="1"/>
</dbReference>
<dbReference type="AlphaFoldDB" id="A0A1W6MZW3"/>
<dbReference type="RefSeq" id="WP_085773280.1">
    <property type="nucleotide sequence ID" value="NZ_AP027149.1"/>
</dbReference>
<gene>
    <name evidence="5" type="ORF">B1812_20905</name>
</gene>
<evidence type="ECO:0000313" key="5">
    <source>
        <dbReference type="EMBL" id="ARN83127.1"/>
    </source>
</evidence>
<dbReference type="Proteomes" id="UP000193978">
    <property type="component" value="Chromosome"/>
</dbReference>
<proteinExistence type="predicted"/>
<keyword evidence="2" id="KW-0238">DNA-binding</keyword>
<dbReference type="PROSITE" id="PS00041">
    <property type="entry name" value="HTH_ARAC_FAMILY_1"/>
    <property type="match status" value="1"/>
</dbReference>
<name>A0A1W6MZW3_9HYPH</name>
<evidence type="ECO:0000256" key="3">
    <source>
        <dbReference type="ARBA" id="ARBA00023163"/>
    </source>
</evidence>
<dbReference type="InterPro" id="IPR018060">
    <property type="entry name" value="HTH_AraC"/>
</dbReference>
<dbReference type="GO" id="GO:0043565">
    <property type="term" value="F:sequence-specific DNA binding"/>
    <property type="evidence" value="ECO:0007669"/>
    <property type="project" value="InterPro"/>
</dbReference>
<dbReference type="PROSITE" id="PS01124">
    <property type="entry name" value="HTH_ARAC_FAMILY_2"/>
    <property type="match status" value="1"/>
</dbReference>
<dbReference type="SUPFAM" id="SSF51215">
    <property type="entry name" value="Regulatory protein AraC"/>
    <property type="match status" value="1"/>
</dbReference>
<dbReference type="Pfam" id="PF12833">
    <property type="entry name" value="HTH_18"/>
    <property type="match status" value="1"/>
</dbReference>
<keyword evidence="3" id="KW-0804">Transcription</keyword>
<evidence type="ECO:0000256" key="2">
    <source>
        <dbReference type="ARBA" id="ARBA00023125"/>
    </source>
</evidence>
<dbReference type="SUPFAM" id="SSF46689">
    <property type="entry name" value="Homeodomain-like"/>
    <property type="match status" value="1"/>
</dbReference>
<dbReference type="InterPro" id="IPR018062">
    <property type="entry name" value="HTH_AraC-typ_CS"/>
</dbReference>
<evidence type="ECO:0000259" key="4">
    <source>
        <dbReference type="PROSITE" id="PS01124"/>
    </source>
</evidence>
<dbReference type="InterPro" id="IPR037923">
    <property type="entry name" value="HTH-like"/>
</dbReference>
<dbReference type="Pfam" id="PF02311">
    <property type="entry name" value="AraC_binding"/>
    <property type="match status" value="1"/>
</dbReference>
<keyword evidence="6" id="KW-1185">Reference proteome</keyword>
<dbReference type="GO" id="GO:0003700">
    <property type="term" value="F:DNA-binding transcription factor activity"/>
    <property type="evidence" value="ECO:0007669"/>
    <property type="project" value="InterPro"/>
</dbReference>
<reference evidence="5 6" key="1">
    <citation type="submission" date="2017-02" db="EMBL/GenBank/DDBJ databases">
        <authorList>
            <person name="Peterson S.W."/>
        </authorList>
    </citation>
    <scope>NUCLEOTIDE SEQUENCE [LARGE SCALE GENOMIC DNA]</scope>
    <source>
        <strain evidence="5 6">S285</strain>
    </source>
</reference>
<dbReference type="InterPro" id="IPR014710">
    <property type="entry name" value="RmlC-like_jellyroll"/>
</dbReference>
<dbReference type="Gene3D" id="1.10.10.60">
    <property type="entry name" value="Homeodomain-like"/>
    <property type="match status" value="1"/>
</dbReference>
<dbReference type="PANTHER" id="PTHR11019">
    <property type="entry name" value="HTH-TYPE TRANSCRIPTIONAL REGULATOR NIMR"/>
    <property type="match status" value="1"/>
</dbReference>
<dbReference type="InterPro" id="IPR003313">
    <property type="entry name" value="AraC-bd"/>
</dbReference>
<dbReference type="SMART" id="SM00342">
    <property type="entry name" value="HTH_ARAC"/>
    <property type="match status" value="1"/>
</dbReference>
<sequence>MQALNDAETQNAIRAHGLDRPAGVGFAFLGAACNVLYDWHAHDYHQLMYAAGGPAQIETDRGRHILPQGRAVWIPARTLHRSLVADSGGASLYFSPDAVEDHSSHVRIVVASPLMREMILFATRWPLGASETDPLADNFLRALALLCGEWLQRELPLFLPSATSPSLRRAMDYALGDLAAATLTEALRHAALSERTFRRLFARETGLTWQNWLCQARIQMAMGLLIQGQRITGVAADVGYASLSAFAKAFAQIAGEAPAQFRQRHASKAS</sequence>
<dbReference type="CDD" id="cd06124">
    <property type="entry name" value="cupin_NimR-like_N"/>
    <property type="match status" value="1"/>
</dbReference>
<organism evidence="5 6">
    <name type="scientific">Methylocystis bryophila</name>
    <dbReference type="NCBI Taxonomy" id="655015"/>
    <lineage>
        <taxon>Bacteria</taxon>
        <taxon>Pseudomonadati</taxon>
        <taxon>Pseudomonadota</taxon>
        <taxon>Alphaproteobacteria</taxon>
        <taxon>Hyphomicrobiales</taxon>
        <taxon>Methylocystaceae</taxon>
        <taxon>Methylocystis</taxon>
    </lineage>
</organism>
<dbReference type="Gene3D" id="2.60.120.10">
    <property type="entry name" value="Jelly Rolls"/>
    <property type="match status" value="1"/>
</dbReference>
<keyword evidence="1" id="KW-0805">Transcription regulation</keyword>
<feature type="domain" description="HTH araC/xylS-type" evidence="4">
    <location>
        <begin position="168"/>
        <end position="264"/>
    </location>
</feature>
<dbReference type="OrthoDB" id="345413at2"/>
<evidence type="ECO:0000256" key="1">
    <source>
        <dbReference type="ARBA" id="ARBA00023015"/>
    </source>
</evidence>